<keyword evidence="3 6" id="KW-0812">Transmembrane</keyword>
<keyword evidence="4 6" id="KW-1133">Transmembrane helix</keyword>
<evidence type="ECO:0000256" key="3">
    <source>
        <dbReference type="ARBA" id="ARBA00022692"/>
    </source>
</evidence>
<dbReference type="KEGG" id="ngl:RG1141_PB00300"/>
<feature type="transmembrane region" description="Helical" evidence="6">
    <location>
        <begin position="236"/>
        <end position="257"/>
    </location>
</feature>
<dbReference type="PANTHER" id="PTHR42770">
    <property type="entry name" value="AMINO ACID TRANSPORTER-RELATED"/>
    <property type="match status" value="1"/>
</dbReference>
<feature type="transmembrane region" description="Helical" evidence="6">
    <location>
        <begin position="285"/>
        <end position="308"/>
    </location>
</feature>
<comment type="subcellular location">
    <subcellularLocation>
        <location evidence="1">Cell membrane</location>
        <topology evidence="1">Multi-pass membrane protein</topology>
    </subcellularLocation>
</comment>
<evidence type="ECO:0000256" key="5">
    <source>
        <dbReference type="ARBA" id="ARBA00023136"/>
    </source>
</evidence>
<feature type="transmembrane region" description="Helical" evidence="6">
    <location>
        <begin position="341"/>
        <end position="362"/>
    </location>
</feature>
<dbReference type="PANTHER" id="PTHR42770:SF16">
    <property type="entry name" value="AMINO ACID PERMEASE"/>
    <property type="match status" value="1"/>
</dbReference>
<feature type="transmembrane region" description="Helical" evidence="6">
    <location>
        <begin position="408"/>
        <end position="430"/>
    </location>
</feature>
<evidence type="ECO:0000313" key="7">
    <source>
        <dbReference type="EMBL" id="CDN58378.1"/>
    </source>
</evidence>
<evidence type="ECO:0000256" key="6">
    <source>
        <dbReference type="SAM" id="Phobius"/>
    </source>
</evidence>
<dbReference type="PATRIC" id="fig|1028801.3.peg.6177"/>
<organism evidence="7 8">
    <name type="scientific">Neorhizobium galegae bv. officinalis bv. officinalis str. HAMBI 1141</name>
    <dbReference type="NCBI Taxonomy" id="1028801"/>
    <lineage>
        <taxon>Bacteria</taxon>
        <taxon>Pseudomonadati</taxon>
        <taxon>Pseudomonadota</taxon>
        <taxon>Alphaproteobacteria</taxon>
        <taxon>Hyphomicrobiales</taxon>
        <taxon>Rhizobiaceae</taxon>
        <taxon>Rhizobium/Agrobacterium group</taxon>
        <taxon>Neorhizobium</taxon>
    </lineage>
</organism>
<dbReference type="RefSeq" id="WP_040125956.1">
    <property type="nucleotide sequence ID" value="NZ_HG938357.1"/>
</dbReference>
<dbReference type="AlphaFoldDB" id="A0A068TJB1"/>
<dbReference type="GO" id="GO:0022857">
    <property type="term" value="F:transmembrane transporter activity"/>
    <property type="evidence" value="ECO:0007669"/>
    <property type="project" value="InterPro"/>
</dbReference>
<evidence type="ECO:0000313" key="8">
    <source>
        <dbReference type="Proteomes" id="UP000028186"/>
    </source>
</evidence>
<accession>A0A068TJB1</accession>
<dbReference type="InterPro" id="IPR002293">
    <property type="entry name" value="AA/rel_permease1"/>
</dbReference>
<dbReference type="PIRSF" id="PIRSF006060">
    <property type="entry name" value="AA_transporter"/>
    <property type="match status" value="1"/>
</dbReference>
<dbReference type="EMBL" id="HG938357">
    <property type="protein sequence ID" value="CDN58378.1"/>
    <property type="molecule type" value="Genomic_DNA"/>
</dbReference>
<keyword evidence="2" id="KW-1003">Cell membrane</keyword>
<dbReference type="GO" id="GO:0005886">
    <property type="term" value="C:plasma membrane"/>
    <property type="evidence" value="ECO:0007669"/>
    <property type="project" value="UniProtKB-SubCell"/>
</dbReference>
<dbReference type="Pfam" id="PF13520">
    <property type="entry name" value="AA_permease_2"/>
    <property type="match status" value="1"/>
</dbReference>
<feature type="transmembrane region" description="Helical" evidence="6">
    <location>
        <begin position="132"/>
        <end position="149"/>
    </location>
</feature>
<feature type="transmembrane region" description="Helical" evidence="6">
    <location>
        <begin position="161"/>
        <end position="182"/>
    </location>
</feature>
<feature type="transmembrane region" description="Helical" evidence="6">
    <location>
        <begin position="202"/>
        <end position="224"/>
    </location>
</feature>
<reference evidence="8" key="1">
    <citation type="journal article" date="2014" name="BMC Genomics">
        <title>Genome sequencing of two Neorhizobium galegae strains reveals a noeT gene responsible for the unusual acetylation of the nodulation factors.</title>
        <authorList>
            <person name="Osterman J."/>
            <person name="Marsh J."/>
            <person name="Laine P.K."/>
            <person name="Zeng Z."/>
            <person name="Alatalo E."/>
            <person name="Sullivan J.T."/>
            <person name="Young J.P."/>
            <person name="Thomas-Oates J."/>
            <person name="Paulin L."/>
            <person name="Lindstrom K."/>
        </authorList>
    </citation>
    <scope>NUCLEOTIDE SEQUENCE [LARGE SCALE GENOMIC DNA]</scope>
    <source>
        <strain evidence="8">HAMBI 1141</strain>
        <plasmid evidence="8">III</plasmid>
    </source>
</reference>
<dbReference type="InterPro" id="IPR050367">
    <property type="entry name" value="APC_superfamily"/>
</dbReference>
<evidence type="ECO:0000256" key="2">
    <source>
        <dbReference type="ARBA" id="ARBA00022475"/>
    </source>
</evidence>
<feature type="transmembrane region" description="Helical" evidence="6">
    <location>
        <begin position="442"/>
        <end position="462"/>
    </location>
</feature>
<evidence type="ECO:0000256" key="1">
    <source>
        <dbReference type="ARBA" id="ARBA00004651"/>
    </source>
</evidence>
<sequence>MSHEASAPTLRKDALGVLSIVLLVIATNGPLTVIIGAVPTAIAFGNGLGLPSVFLLIGLAYLIFSIGFAAMSHHIKNAGAFYAYVSNGLGHPAGVGAAFLAVVAYASLNLALYGMFGLFGSMLFTRVTGLELPWWIICAAFVAIVHVFASRNIQFNGRVLGLLMLAEVGIALVFNVGVLFQGPGPDGWVMESFQPSVVFTPGFGSAVVFVIAAFMGFETAAIYSEEARNPKRNIPLALFFAVAVITLLDGSATWFMISAYGTELALAQAASNPGMIWFDIATKVLGGWAATAMELLMITSLFAAILSFQNTLSRYFFSLGREGVIWTGFAKLHPTQQSPHVASAFQSGLMLVAVLVAGLLGVDPITQLMPVAAAPASIAIVAVQVLTAIAVIGFFRSNPRDTNLWQRLIAPAISIAVLGWILWMMVTNVAWLTGGQTPVLDIFIPVFVAVIGVGGVVYAMWLRQARPESYAKLARLLEEV</sequence>
<proteinExistence type="predicted"/>
<geneLocation type="plasmid" evidence="8">
    <name>III</name>
</geneLocation>
<evidence type="ECO:0000256" key="4">
    <source>
        <dbReference type="ARBA" id="ARBA00022989"/>
    </source>
</evidence>
<dbReference type="Gene3D" id="1.20.1740.10">
    <property type="entry name" value="Amino acid/polyamine transporter I"/>
    <property type="match status" value="1"/>
</dbReference>
<dbReference type="HOGENOM" id="CLU_007946_20_1_5"/>
<dbReference type="Proteomes" id="UP000028186">
    <property type="component" value="Plasmid pHAMBI1141b"/>
</dbReference>
<gene>
    <name evidence="7" type="ORF">RG1141_PB00300</name>
</gene>
<feature type="transmembrane region" description="Helical" evidence="6">
    <location>
        <begin position="53"/>
        <end position="72"/>
    </location>
</feature>
<keyword evidence="7" id="KW-0614">Plasmid</keyword>
<feature type="transmembrane region" description="Helical" evidence="6">
    <location>
        <begin position="374"/>
        <end position="396"/>
    </location>
</feature>
<keyword evidence="5 6" id="KW-0472">Membrane</keyword>
<name>A0A068TJB1_NEOGA</name>
<feature type="transmembrane region" description="Helical" evidence="6">
    <location>
        <begin position="93"/>
        <end position="112"/>
    </location>
</feature>
<protein>
    <submittedName>
        <fullName evidence="7">Amino acid permease-associated region</fullName>
    </submittedName>
</protein>